<dbReference type="GO" id="GO:0003724">
    <property type="term" value="F:RNA helicase activity"/>
    <property type="evidence" value="ECO:0007669"/>
    <property type="project" value="UniProtKB-UniRule"/>
</dbReference>
<comment type="caution">
    <text evidence="13">The sequence shown here is derived from an EMBL/GenBank/DDBJ whole genome shotgun (WGS) entry which is preliminary data.</text>
</comment>
<feature type="domain" description="Helicase ATP-binding" evidence="10">
    <location>
        <begin position="32"/>
        <end position="207"/>
    </location>
</feature>
<sequence length="477" mass="52761">MSFDSLGLSADILRAVAEQGYDKPTPIQRQAIPVVLQGRDILAGAQTGTGKTAGFTLPLLELLHEHAQGKGRRPIRALVLTPTRELAAQVGESVETYGKHLPLRSTVIFGGVKINPQIEKLRHGVDILIATPGRLLDHAQQKTIDLSHVEVLVLDEADRMLDMGFIHDIKKVLKLLPRERQNLLFSATYSNEIKQLANDLLNKPELIEVARRNTAAETVAQVVYPVDKKRKRELLSHMIGANNWQQVLVFTRTKHGANRLAQQLEKDGLSAAAIHGNKSQGARTRALAGFKANDIRVLVATDIAARGLDIDQLPHVVNYELPNVPEDYVHRIGRTGRAGNEGEAASLVCVDEHKLLRDIEHLLKREIPKEVIPGYEVDPSIKAEPIQNGRGGHQQQGRGNRSGGHRETEHKRPRRASNKKRSHNQAQQGEEKRSKGPAFSAKPDKPQRNKAKPTNASSGRHYSPRPKREKAALLGGR</sequence>
<keyword evidence="14" id="KW-1185">Reference proteome</keyword>
<keyword evidence="7" id="KW-0690">Ribosome biogenesis</keyword>
<evidence type="ECO:0000256" key="3">
    <source>
        <dbReference type="ARBA" id="ARBA00022801"/>
    </source>
</evidence>
<dbReference type="FunFam" id="3.40.50.300:FF:000468">
    <property type="entry name" value="ATP-dependent RNA helicase RhlE"/>
    <property type="match status" value="1"/>
</dbReference>
<dbReference type="InterPro" id="IPR050079">
    <property type="entry name" value="DEAD_box_RNA_helicase"/>
</dbReference>
<keyword evidence="3 7" id="KW-0378">Hydrolase</keyword>
<dbReference type="EMBL" id="MPRJ01000049">
    <property type="protein sequence ID" value="OOZ36227.1"/>
    <property type="molecule type" value="Genomic_DNA"/>
</dbReference>
<evidence type="ECO:0000256" key="6">
    <source>
        <dbReference type="ARBA" id="ARBA00047984"/>
    </source>
</evidence>
<evidence type="ECO:0000256" key="9">
    <source>
        <dbReference type="SAM" id="MobiDB-lite"/>
    </source>
</evidence>
<dbReference type="PANTHER" id="PTHR47959:SF13">
    <property type="entry name" value="ATP-DEPENDENT RNA HELICASE RHLE"/>
    <property type="match status" value="1"/>
</dbReference>
<evidence type="ECO:0000256" key="5">
    <source>
        <dbReference type="ARBA" id="ARBA00022840"/>
    </source>
</evidence>
<name>A0A1T2KTP6_9GAMM</name>
<dbReference type="SMART" id="SM00487">
    <property type="entry name" value="DEXDc"/>
    <property type="match status" value="1"/>
</dbReference>
<dbReference type="InterPro" id="IPR011545">
    <property type="entry name" value="DEAD/DEAH_box_helicase_dom"/>
</dbReference>
<dbReference type="OrthoDB" id="9805696at2"/>
<dbReference type="InterPro" id="IPR027417">
    <property type="entry name" value="P-loop_NTPase"/>
</dbReference>
<dbReference type="GO" id="GO:0003676">
    <property type="term" value="F:nucleic acid binding"/>
    <property type="evidence" value="ECO:0007669"/>
    <property type="project" value="InterPro"/>
</dbReference>
<keyword evidence="1 7" id="KW-0963">Cytoplasm</keyword>
<evidence type="ECO:0000256" key="4">
    <source>
        <dbReference type="ARBA" id="ARBA00022806"/>
    </source>
</evidence>
<evidence type="ECO:0000256" key="1">
    <source>
        <dbReference type="ARBA" id="ARBA00022490"/>
    </source>
</evidence>
<feature type="domain" description="DEAD-box RNA helicase Q" evidence="12">
    <location>
        <begin position="1"/>
        <end position="29"/>
    </location>
</feature>
<accession>A0A1T2KTP6</accession>
<comment type="subcellular location">
    <subcellularLocation>
        <location evidence="7">Cytoplasm</location>
    </subcellularLocation>
</comment>
<keyword evidence="2 7" id="KW-0547">Nucleotide-binding</keyword>
<dbReference type="Pfam" id="PF00270">
    <property type="entry name" value="DEAD"/>
    <property type="match status" value="1"/>
</dbReference>
<dbReference type="HAMAP" id="MF_00968">
    <property type="entry name" value="DEAD_helicase_RhlE"/>
    <property type="match status" value="1"/>
</dbReference>
<dbReference type="CDD" id="cd18787">
    <property type="entry name" value="SF2_C_DEAD"/>
    <property type="match status" value="1"/>
</dbReference>
<dbReference type="PROSITE" id="PS51192">
    <property type="entry name" value="HELICASE_ATP_BIND_1"/>
    <property type="match status" value="1"/>
</dbReference>
<feature type="compositionally biased region" description="Basic residues" evidence="9">
    <location>
        <begin position="411"/>
        <end position="423"/>
    </location>
</feature>
<dbReference type="GO" id="GO:0042255">
    <property type="term" value="P:ribosome assembly"/>
    <property type="evidence" value="ECO:0007669"/>
    <property type="project" value="InterPro"/>
</dbReference>
<gene>
    <name evidence="7" type="primary">rhlE</name>
    <name evidence="13" type="ORF">BOW51_08255</name>
</gene>
<dbReference type="InterPro" id="IPR028622">
    <property type="entry name" value="DEAD_helicase_RhlE"/>
</dbReference>
<dbReference type="EC" id="3.6.4.13" evidence="7"/>
<dbReference type="PROSITE" id="PS51195">
    <property type="entry name" value="Q_MOTIF"/>
    <property type="match status" value="1"/>
</dbReference>
<dbReference type="SUPFAM" id="SSF52540">
    <property type="entry name" value="P-loop containing nucleoside triphosphate hydrolases"/>
    <property type="match status" value="1"/>
</dbReference>
<dbReference type="GO" id="GO:0005524">
    <property type="term" value="F:ATP binding"/>
    <property type="evidence" value="ECO:0007669"/>
    <property type="project" value="UniProtKB-UniRule"/>
</dbReference>
<dbReference type="AlphaFoldDB" id="A0A1T2KTP6"/>
<keyword evidence="5 7" id="KW-0067">ATP-binding</keyword>
<dbReference type="GO" id="GO:0005829">
    <property type="term" value="C:cytosol"/>
    <property type="evidence" value="ECO:0007669"/>
    <property type="project" value="TreeGrafter"/>
</dbReference>
<feature type="domain" description="Helicase C-terminal" evidence="11">
    <location>
        <begin position="218"/>
        <end position="380"/>
    </location>
</feature>
<evidence type="ECO:0000259" key="10">
    <source>
        <dbReference type="PROSITE" id="PS51192"/>
    </source>
</evidence>
<evidence type="ECO:0000259" key="12">
    <source>
        <dbReference type="PROSITE" id="PS51195"/>
    </source>
</evidence>
<dbReference type="InterPro" id="IPR000629">
    <property type="entry name" value="RNA-helicase_DEAD-box_CS"/>
</dbReference>
<dbReference type="PROSITE" id="PS51194">
    <property type="entry name" value="HELICASE_CTER"/>
    <property type="match status" value="1"/>
</dbReference>
<comment type="function">
    <text evidence="7">DEAD-box RNA helicase involved in ribosome assembly. Has RNA-dependent ATPase activity and unwinds double-stranded RNA.</text>
</comment>
<feature type="region of interest" description="Disordered" evidence="9">
    <location>
        <begin position="376"/>
        <end position="477"/>
    </location>
</feature>
<proteinExistence type="inferred from homology"/>
<feature type="short sequence motif" description="Q motif" evidence="8">
    <location>
        <begin position="1"/>
        <end position="29"/>
    </location>
</feature>
<reference evidence="13 14" key="1">
    <citation type="submission" date="2016-11" db="EMBL/GenBank/DDBJ databases">
        <title>Mixed transmission modes and dynamic genome evolution in an obligate animal-bacterial symbiosis.</title>
        <authorList>
            <person name="Russell S.L."/>
            <person name="Corbett-Detig R.B."/>
            <person name="Cavanaugh C.M."/>
        </authorList>
    </citation>
    <scope>NUCLEOTIDE SEQUENCE [LARGE SCALE GENOMIC DNA]</scope>
    <source>
        <strain evidence="13">Se-Cadez</strain>
    </source>
</reference>
<dbReference type="PROSITE" id="PS00039">
    <property type="entry name" value="DEAD_ATP_HELICASE"/>
    <property type="match status" value="1"/>
</dbReference>
<comment type="catalytic activity">
    <reaction evidence="6 7">
        <text>ATP + H2O = ADP + phosphate + H(+)</text>
        <dbReference type="Rhea" id="RHEA:13065"/>
        <dbReference type="ChEBI" id="CHEBI:15377"/>
        <dbReference type="ChEBI" id="CHEBI:15378"/>
        <dbReference type="ChEBI" id="CHEBI:30616"/>
        <dbReference type="ChEBI" id="CHEBI:43474"/>
        <dbReference type="ChEBI" id="CHEBI:456216"/>
        <dbReference type="EC" id="3.6.4.13"/>
    </reaction>
</comment>
<dbReference type="STRING" id="1918948.BOW53_07590"/>
<dbReference type="CDD" id="cd00268">
    <property type="entry name" value="DEADc"/>
    <property type="match status" value="1"/>
</dbReference>
<dbReference type="PANTHER" id="PTHR47959">
    <property type="entry name" value="ATP-DEPENDENT RNA HELICASE RHLE-RELATED"/>
    <property type="match status" value="1"/>
</dbReference>
<dbReference type="InterPro" id="IPR014001">
    <property type="entry name" value="Helicase_ATP-bd"/>
</dbReference>
<evidence type="ECO:0000259" key="11">
    <source>
        <dbReference type="PROSITE" id="PS51194"/>
    </source>
</evidence>
<dbReference type="FunFam" id="3.40.50.300:FF:000108">
    <property type="entry name" value="ATP-dependent RNA helicase RhlE"/>
    <property type="match status" value="1"/>
</dbReference>
<dbReference type="InterPro" id="IPR014014">
    <property type="entry name" value="RNA_helicase_DEAD_Q_motif"/>
</dbReference>
<evidence type="ECO:0000256" key="2">
    <source>
        <dbReference type="ARBA" id="ARBA00022741"/>
    </source>
</evidence>
<keyword evidence="4 7" id="KW-0347">Helicase</keyword>
<protein>
    <recommendedName>
        <fullName evidence="7">ATP-dependent RNA helicase RhlE</fullName>
        <ecNumber evidence="7">3.6.4.13</ecNumber>
    </recommendedName>
</protein>
<dbReference type="SMART" id="SM00490">
    <property type="entry name" value="HELICc"/>
    <property type="match status" value="1"/>
</dbReference>
<evidence type="ECO:0000256" key="7">
    <source>
        <dbReference type="HAMAP-Rule" id="MF_00968"/>
    </source>
</evidence>
<organism evidence="13 14">
    <name type="scientific">Solemya velesiana gill symbiont</name>
    <dbReference type="NCBI Taxonomy" id="1918948"/>
    <lineage>
        <taxon>Bacteria</taxon>
        <taxon>Pseudomonadati</taxon>
        <taxon>Pseudomonadota</taxon>
        <taxon>Gammaproteobacteria</taxon>
        <taxon>sulfur-oxidizing symbionts</taxon>
    </lineage>
</organism>
<dbReference type="InterPro" id="IPR001650">
    <property type="entry name" value="Helicase_C-like"/>
</dbReference>
<dbReference type="RefSeq" id="WP_078487513.1">
    <property type="nucleotide sequence ID" value="NZ_MPRJ01000049.1"/>
</dbReference>
<dbReference type="Gene3D" id="3.40.50.300">
    <property type="entry name" value="P-loop containing nucleotide triphosphate hydrolases"/>
    <property type="match status" value="2"/>
</dbReference>
<evidence type="ECO:0000256" key="8">
    <source>
        <dbReference type="PROSITE-ProRule" id="PRU00552"/>
    </source>
</evidence>
<dbReference type="Proteomes" id="UP000190896">
    <property type="component" value="Unassembled WGS sequence"/>
</dbReference>
<dbReference type="InterPro" id="IPR044742">
    <property type="entry name" value="DEAD/DEAH_RhlB"/>
</dbReference>
<evidence type="ECO:0000313" key="14">
    <source>
        <dbReference type="Proteomes" id="UP000190896"/>
    </source>
</evidence>
<dbReference type="NCBIfam" id="NF007882">
    <property type="entry name" value="PRK10590.1"/>
    <property type="match status" value="1"/>
</dbReference>
<dbReference type="GO" id="GO:0016887">
    <property type="term" value="F:ATP hydrolysis activity"/>
    <property type="evidence" value="ECO:0007669"/>
    <property type="project" value="RHEA"/>
</dbReference>
<dbReference type="Pfam" id="PF00271">
    <property type="entry name" value="Helicase_C"/>
    <property type="match status" value="1"/>
</dbReference>
<dbReference type="GO" id="GO:0009266">
    <property type="term" value="P:response to temperature stimulus"/>
    <property type="evidence" value="ECO:0007669"/>
    <property type="project" value="UniProtKB-ARBA"/>
</dbReference>
<comment type="similarity">
    <text evidence="7">Belongs to the DEAD box helicase family. RhlE subfamily.</text>
</comment>
<evidence type="ECO:0000313" key="13">
    <source>
        <dbReference type="EMBL" id="OOZ36227.1"/>
    </source>
</evidence>